<reference evidence="1 2" key="1">
    <citation type="submission" date="2023-12" db="EMBL/GenBank/DDBJ databases">
        <title>Gut-associated functions are favored during microbiome assembly across C. elegans life.</title>
        <authorList>
            <person name="Zimmermann J."/>
        </authorList>
    </citation>
    <scope>NUCLEOTIDE SEQUENCE [LARGE SCALE GENOMIC DNA]</scope>
    <source>
        <strain evidence="1 2">JUb134</strain>
    </source>
</reference>
<dbReference type="RefSeq" id="WP_132884081.1">
    <property type="nucleotide sequence ID" value="NZ_JBBGZA010000001.1"/>
</dbReference>
<comment type="caution">
    <text evidence="1">The sequence shown here is derived from an EMBL/GenBank/DDBJ whole genome shotgun (WGS) entry which is preliminary data.</text>
</comment>
<proteinExistence type="predicted"/>
<evidence type="ECO:0000313" key="2">
    <source>
        <dbReference type="Proteomes" id="UP001380365"/>
    </source>
</evidence>
<organism evidence="1 2">
    <name type="scientific">Sphingomonas molluscorum</name>
    <dbReference type="NCBI Taxonomy" id="418184"/>
    <lineage>
        <taxon>Bacteria</taxon>
        <taxon>Pseudomonadati</taxon>
        <taxon>Pseudomonadota</taxon>
        <taxon>Alphaproteobacteria</taxon>
        <taxon>Sphingomonadales</taxon>
        <taxon>Sphingomonadaceae</taxon>
        <taxon>Sphingomonas</taxon>
    </lineage>
</organism>
<keyword evidence="2" id="KW-1185">Reference proteome</keyword>
<dbReference type="EMBL" id="JBBGZA010000001">
    <property type="protein sequence ID" value="MEJ5095372.1"/>
    <property type="molecule type" value="Genomic_DNA"/>
</dbReference>
<name>A0ABU8Q768_9SPHN</name>
<evidence type="ECO:0008006" key="3">
    <source>
        <dbReference type="Google" id="ProtNLM"/>
    </source>
</evidence>
<dbReference type="Proteomes" id="UP001380365">
    <property type="component" value="Unassembled WGS sequence"/>
</dbReference>
<protein>
    <recommendedName>
        <fullName evidence="3">UrcA family protein</fullName>
    </recommendedName>
</protein>
<evidence type="ECO:0000313" key="1">
    <source>
        <dbReference type="EMBL" id="MEJ5095372.1"/>
    </source>
</evidence>
<sequence>MRQFFAGIIVGSVFASAPIAASTLLGPKGSFSTFLTRLEYDPSRACDKPRRPYLSSSEDRVAYLRRRSTYLDCIKSAASDDISYASEVVVEGYEKALEERF</sequence>
<gene>
    <name evidence="1" type="ORF">WH159_12585</name>
</gene>
<accession>A0ABU8Q768</accession>